<dbReference type="Pfam" id="PF03972">
    <property type="entry name" value="MmgE_PrpD_N"/>
    <property type="match status" value="1"/>
</dbReference>
<protein>
    <submittedName>
        <fullName evidence="5">MmgE/PrpD family protein</fullName>
    </submittedName>
</protein>
<evidence type="ECO:0000313" key="5">
    <source>
        <dbReference type="EMBL" id="KAA9163583.1"/>
    </source>
</evidence>
<accession>A0A5N0VDZ4</accession>
<comment type="similarity">
    <text evidence="1">Belongs to the PrpD family.</text>
</comment>
<dbReference type="Gene3D" id="1.10.4100.10">
    <property type="entry name" value="2-methylcitrate dehydratase PrpD"/>
    <property type="match status" value="1"/>
</dbReference>
<feature type="compositionally biased region" description="Basic and acidic residues" evidence="2">
    <location>
        <begin position="1"/>
        <end position="17"/>
    </location>
</feature>
<comment type="caution">
    <text evidence="5">The sequence shown here is derived from an EMBL/GenBank/DDBJ whole genome shotgun (WGS) entry which is preliminary data.</text>
</comment>
<dbReference type="InterPro" id="IPR042188">
    <property type="entry name" value="MmgE/PrpD_sf_2"/>
</dbReference>
<evidence type="ECO:0000259" key="3">
    <source>
        <dbReference type="Pfam" id="PF03972"/>
    </source>
</evidence>
<dbReference type="Pfam" id="PF19305">
    <property type="entry name" value="MmgE_PrpD_C"/>
    <property type="match status" value="1"/>
</dbReference>
<keyword evidence="6" id="KW-1185">Reference proteome</keyword>
<gene>
    <name evidence="5" type="ORF">FPZ12_008715</name>
</gene>
<dbReference type="RefSeq" id="WP_144748344.1">
    <property type="nucleotide sequence ID" value="NZ_VMNW02000009.1"/>
</dbReference>
<dbReference type="AlphaFoldDB" id="A0A5N0VDZ4"/>
<evidence type="ECO:0000259" key="4">
    <source>
        <dbReference type="Pfam" id="PF19305"/>
    </source>
</evidence>
<proteinExistence type="inferred from homology"/>
<dbReference type="PANTHER" id="PTHR16943:SF8">
    <property type="entry name" value="2-METHYLCITRATE DEHYDRATASE"/>
    <property type="match status" value="1"/>
</dbReference>
<dbReference type="GO" id="GO:0016829">
    <property type="term" value="F:lyase activity"/>
    <property type="evidence" value="ECO:0007669"/>
    <property type="project" value="InterPro"/>
</dbReference>
<dbReference type="InterPro" id="IPR005656">
    <property type="entry name" value="MmgE_PrpD"/>
</dbReference>
<feature type="domain" description="MmgE/PrpD N-terminal" evidence="3">
    <location>
        <begin position="28"/>
        <end position="239"/>
    </location>
</feature>
<feature type="domain" description="MmgE/PrpD C-terminal" evidence="4">
    <location>
        <begin position="267"/>
        <end position="410"/>
    </location>
</feature>
<evidence type="ECO:0000256" key="1">
    <source>
        <dbReference type="ARBA" id="ARBA00006174"/>
    </source>
</evidence>
<evidence type="ECO:0000313" key="6">
    <source>
        <dbReference type="Proteomes" id="UP000319769"/>
    </source>
</evidence>
<dbReference type="EMBL" id="VMNW02000009">
    <property type="protein sequence ID" value="KAA9163583.1"/>
    <property type="molecule type" value="Genomic_DNA"/>
</dbReference>
<dbReference type="Proteomes" id="UP000319769">
    <property type="component" value="Unassembled WGS sequence"/>
</dbReference>
<name>A0A5N0VDZ4_9PSEU</name>
<sequence>MGEPGRDWVSELSKAGEGDLSGGERAALTVLVADALGIAGAGRSAPGVAEALSCFENDLGTGPVRLPWTRASLPAPAAAAALSALVHAWDFDDTHDSAVVHTSCVALPSALAVALARGRSGADVAAGVVAGVQVLSRVSAAIGGQRGMIRTAALGALGAAAATARTLGLDEEHFTSALGLALPATGSVMTRQVVAEGSPAKRLQPALAVQAGVSAALMAARGVRGPMDWLDGDYGILALRQDGDLAAAFEEIRAPGWEVAGLSLKPYPACRYTHAAIDAVLGARADGLESAVVHVPAGQAYALVARPFAWRGQPVADVQFSIPWLVAAALHTGRVDLSSLREPVLGDPAIERLAARIRVEQDLPAQVGMAPAEVELHYAGTTEHRRAEMPGSPAHPLTLDQVEAKIAACVPDPRAVTRFSADLAGLGAGDLRAALSTIDTQEH</sequence>
<dbReference type="InterPro" id="IPR042183">
    <property type="entry name" value="MmgE/PrpD_sf_1"/>
</dbReference>
<dbReference type="OrthoDB" id="9797528at2"/>
<dbReference type="InterPro" id="IPR036148">
    <property type="entry name" value="MmgE/PrpD_sf"/>
</dbReference>
<evidence type="ECO:0000256" key="2">
    <source>
        <dbReference type="SAM" id="MobiDB-lite"/>
    </source>
</evidence>
<dbReference type="Gene3D" id="3.30.1330.120">
    <property type="entry name" value="2-methylcitrate dehydratase PrpD"/>
    <property type="match status" value="1"/>
</dbReference>
<dbReference type="InterPro" id="IPR045336">
    <property type="entry name" value="MmgE_PrpD_N"/>
</dbReference>
<dbReference type="InterPro" id="IPR045337">
    <property type="entry name" value="MmgE_PrpD_C"/>
</dbReference>
<organism evidence="5 6">
    <name type="scientific">Amycolatopsis acidicola</name>
    <dbReference type="NCBI Taxonomy" id="2596893"/>
    <lineage>
        <taxon>Bacteria</taxon>
        <taxon>Bacillati</taxon>
        <taxon>Actinomycetota</taxon>
        <taxon>Actinomycetes</taxon>
        <taxon>Pseudonocardiales</taxon>
        <taxon>Pseudonocardiaceae</taxon>
        <taxon>Amycolatopsis</taxon>
    </lineage>
</organism>
<reference evidence="5" key="1">
    <citation type="submission" date="2019-09" db="EMBL/GenBank/DDBJ databases">
        <authorList>
            <person name="Teo W.F.A."/>
            <person name="Duangmal K."/>
        </authorList>
    </citation>
    <scope>NUCLEOTIDE SEQUENCE [LARGE SCALE GENOMIC DNA]</scope>
    <source>
        <strain evidence="5">K81G1</strain>
    </source>
</reference>
<dbReference type="PANTHER" id="PTHR16943">
    <property type="entry name" value="2-METHYLCITRATE DEHYDRATASE-RELATED"/>
    <property type="match status" value="1"/>
</dbReference>
<dbReference type="SUPFAM" id="SSF103378">
    <property type="entry name" value="2-methylcitrate dehydratase PrpD"/>
    <property type="match status" value="1"/>
</dbReference>
<feature type="region of interest" description="Disordered" evidence="2">
    <location>
        <begin position="1"/>
        <end position="21"/>
    </location>
</feature>